<feature type="transmembrane region" description="Helical" evidence="2">
    <location>
        <begin position="50"/>
        <end position="69"/>
    </location>
</feature>
<evidence type="ECO:0000313" key="4">
    <source>
        <dbReference type="Proteomes" id="UP000800094"/>
    </source>
</evidence>
<keyword evidence="2" id="KW-0812">Transmembrane</keyword>
<keyword evidence="2" id="KW-0472">Membrane</keyword>
<dbReference type="EMBL" id="ML987193">
    <property type="protein sequence ID" value="KAF2251128.1"/>
    <property type="molecule type" value="Genomic_DNA"/>
</dbReference>
<dbReference type="GeneID" id="54580040"/>
<evidence type="ECO:0000256" key="1">
    <source>
        <dbReference type="SAM" id="MobiDB-lite"/>
    </source>
</evidence>
<keyword evidence="2" id="KW-1133">Transmembrane helix</keyword>
<sequence length="173" mass="19810">MEKERTYFPVAQEEDGEAIERASSDAPTLTDTHTFKPRALHRRRRDYETWVHWTAHTVLTILLVASVLTSGFREAKDRSCSDSDQQDDSNPFIRPSESFYDGIESLAKMQPFYYDREPHIDPLQEKWKGHPNEENDDLWATLSSGKSCLGSNHSRLSAKPKGNRSGLREHFGG</sequence>
<reference evidence="3" key="1">
    <citation type="journal article" date="2020" name="Stud. Mycol.">
        <title>101 Dothideomycetes genomes: a test case for predicting lifestyles and emergence of pathogens.</title>
        <authorList>
            <person name="Haridas S."/>
            <person name="Albert R."/>
            <person name="Binder M."/>
            <person name="Bloem J."/>
            <person name="Labutti K."/>
            <person name="Salamov A."/>
            <person name="Andreopoulos B."/>
            <person name="Baker S."/>
            <person name="Barry K."/>
            <person name="Bills G."/>
            <person name="Bluhm B."/>
            <person name="Cannon C."/>
            <person name="Castanera R."/>
            <person name="Culley D."/>
            <person name="Daum C."/>
            <person name="Ezra D."/>
            <person name="Gonzalez J."/>
            <person name="Henrissat B."/>
            <person name="Kuo A."/>
            <person name="Liang C."/>
            <person name="Lipzen A."/>
            <person name="Lutzoni F."/>
            <person name="Magnuson J."/>
            <person name="Mondo S."/>
            <person name="Nolan M."/>
            <person name="Ohm R."/>
            <person name="Pangilinan J."/>
            <person name="Park H.-J."/>
            <person name="Ramirez L."/>
            <person name="Alfaro M."/>
            <person name="Sun H."/>
            <person name="Tritt A."/>
            <person name="Yoshinaga Y."/>
            <person name="Zwiers L.-H."/>
            <person name="Turgeon B."/>
            <person name="Goodwin S."/>
            <person name="Spatafora J."/>
            <person name="Crous P."/>
            <person name="Grigoriev I."/>
        </authorList>
    </citation>
    <scope>NUCLEOTIDE SEQUENCE</scope>
    <source>
        <strain evidence="3">CBS 122368</strain>
    </source>
</reference>
<feature type="region of interest" description="Disordered" evidence="1">
    <location>
        <begin position="1"/>
        <end position="26"/>
    </location>
</feature>
<dbReference type="AlphaFoldDB" id="A0A6A6IM28"/>
<feature type="region of interest" description="Disordered" evidence="1">
    <location>
        <begin position="75"/>
        <end position="96"/>
    </location>
</feature>
<protein>
    <submittedName>
        <fullName evidence="3">Uncharacterized protein</fullName>
    </submittedName>
</protein>
<dbReference type="Proteomes" id="UP000800094">
    <property type="component" value="Unassembled WGS sequence"/>
</dbReference>
<evidence type="ECO:0000313" key="3">
    <source>
        <dbReference type="EMBL" id="KAF2251128.1"/>
    </source>
</evidence>
<feature type="region of interest" description="Disordered" evidence="1">
    <location>
        <begin position="150"/>
        <end position="173"/>
    </location>
</feature>
<name>A0A6A6IM28_9PLEO</name>
<proteinExistence type="predicted"/>
<gene>
    <name evidence="3" type="ORF">BU26DRAFT_503690</name>
</gene>
<evidence type="ECO:0000256" key="2">
    <source>
        <dbReference type="SAM" id="Phobius"/>
    </source>
</evidence>
<keyword evidence="4" id="KW-1185">Reference proteome</keyword>
<organism evidence="3 4">
    <name type="scientific">Trematosphaeria pertusa</name>
    <dbReference type="NCBI Taxonomy" id="390896"/>
    <lineage>
        <taxon>Eukaryota</taxon>
        <taxon>Fungi</taxon>
        <taxon>Dikarya</taxon>
        <taxon>Ascomycota</taxon>
        <taxon>Pezizomycotina</taxon>
        <taxon>Dothideomycetes</taxon>
        <taxon>Pleosporomycetidae</taxon>
        <taxon>Pleosporales</taxon>
        <taxon>Massarineae</taxon>
        <taxon>Trematosphaeriaceae</taxon>
        <taxon>Trematosphaeria</taxon>
    </lineage>
</organism>
<accession>A0A6A6IM28</accession>
<dbReference type="RefSeq" id="XP_033686132.1">
    <property type="nucleotide sequence ID" value="XM_033826710.1"/>
</dbReference>